<dbReference type="PANTHER" id="PTHR47969">
    <property type="entry name" value="CHROMOSOME-ASSOCIATED KINESIN KIF4A-RELATED"/>
    <property type="match status" value="1"/>
</dbReference>
<dbReference type="AlphaFoldDB" id="A0A7S1A0W2"/>
<gene>
    <name evidence="10" type="ORF">NSCI0253_LOCUS12634</name>
</gene>
<dbReference type="PANTHER" id="PTHR47969:SF15">
    <property type="entry name" value="CHROMOSOME-ASSOCIATED KINESIN KIF4A-RELATED"/>
    <property type="match status" value="1"/>
</dbReference>
<keyword evidence="5 7" id="KW-0175">Coiled coil</keyword>
<evidence type="ECO:0000256" key="8">
    <source>
        <dbReference type="SAM" id="MobiDB-lite"/>
    </source>
</evidence>
<dbReference type="PROSITE" id="PS50067">
    <property type="entry name" value="KINESIN_MOTOR_2"/>
    <property type="match status" value="1"/>
</dbReference>
<reference evidence="10" key="1">
    <citation type="submission" date="2021-01" db="EMBL/GenBank/DDBJ databases">
        <authorList>
            <person name="Corre E."/>
            <person name="Pelletier E."/>
            <person name="Niang G."/>
            <person name="Scheremetjew M."/>
            <person name="Finn R."/>
            <person name="Kale V."/>
            <person name="Holt S."/>
            <person name="Cochrane G."/>
            <person name="Meng A."/>
            <person name="Brown T."/>
            <person name="Cohen L."/>
        </authorList>
    </citation>
    <scope>NUCLEOTIDE SEQUENCE</scope>
</reference>
<keyword evidence="6" id="KW-0505">Motor protein</keyword>
<accession>A0A7S1A0W2</accession>
<dbReference type="InterPro" id="IPR027640">
    <property type="entry name" value="Kinesin-like_fam"/>
</dbReference>
<dbReference type="GO" id="GO:0003777">
    <property type="term" value="F:microtubule motor activity"/>
    <property type="evidence" value="ECO:0007669"/>
    <property type="project" value="InterPro"/>
</dbReference>
<keyword evidence="4 6" id="KW-0067">ATP-binding</keyword>
<comment type="similarity">
    <text evidence="6">Belongs to the TRAFAC class myosin-kinesin ATPase superfamily. Kinesin family.</text>
</comment>
<dbReference type="SUPFAM" id="SSF52540">
    <property type="entry name" value="P-loop containing nucleoside triphosphate hydrolases"/>
    <property type="match status" value="1"/>
</dbReference>
<evidence type="ECO:0000313" key="10">
    <source>
        <dbReference type="EMBL" id="CAD8838286.1"/>
    </source>
</evidence>
<dbReference type="GO" id="GO:0051231">
    <property type="term" value="P:spindle elongation"/>
    <property type="evidence" value="ECO:0007669"/>
    <property type="project" value="TreeGrafter"/>
</dbReference>
<dbReference type="InterPro" id="IPR027417">
    <property type="entry name" value="P-loop_NTPase"/>
</dbReference>
<dbReference type="GO" id="GO:0005524">
    <property type="term" value="F:ATP binding"/>
    <property type="evidence" value="ECO:0007669"/>
    <property type="project" value="UniProtKB-UniRule"/>
</dbReference>
<dbReference type="InterPro" id="IPR001752">
    <property type="entry name" value="Kinesin_motor_dom"/>
</dbReference>
<protein>
    <recommendedName>
        <fullName evidence="9">Kinesin motor domain-containing protein</fullName>
    </recommendedName>
</protein>
<dbReference type="GO" id="GO:0008017">
    <property type="term" value="F:microtubule binding"/>
    <property type="evidence" value="ECO:0007669"/>
    <property type="project" value="InterPro"/>
</dbReference>
<dbReference type="GO" id="GO:0007018">
    <property type="term" value="P:microtubule-based movement"/>
    <property type="evidence" value="ECO:0007669"/>
    <property type="project" value="InterPro"/>
</dbReference>
<dbReference type="GO" id="GO:0005875">
    <property type="term" value="C:microtubule associated complex"/>
    <property type="evidence" value="ECO:0007669"/>
    <property type="project" value="TreeGrafter"/>
</dbReference>
<feature type="coiled-coil region" evidence="7">
    <location>
        <begin position="625"/>
        <end position="670"/>
    </location>
</feature>
<evidence type="ECO:0000256" key="7">
    <source>
        <dbReference type="SAM" id="Coils"/>
    </source>
</evidence>
<dbReference type="EMBL" id="HBFQ01018054">
    <property type="protein sequence ID" value="CAD8838286.1"/>
    <property type="molecule type" value="Transcribed_RNA"/>
</dbReference>
<comment type="subcellular location">
    <subcellularLocation>
        <location evidence="1">Cytoplasm</location>
    </subcellularLocation>
</comment>
<evidence type="ECO:0000256" key="1">
    <source>
        <dbReference type="ARBA" id="ARBA00004496"/>
    </source>
</evidence>
<dbReference type="Gene3D" id="3.40.850.10">
    <property type="entry name" value="Kinesin motor domain"/>
    <property type="match status" value="1"/>
</dbReference>
<dbReference type="GO" id="GO:0007052">
    <property type="term" value="P:mitotic spindle organization"/>
    <property type="evidence" value="ECO:0007669"/>
    <property type="project" value="TreeGrafter"/>
</dbReference>
<evidence type="ECO:0000256" key="4">
    <source>
        <dbReference type="ARBA" id="ARBA00022840"/>
    </source>
</evidence>
<keyword evidence="3 6" id="KW-0547">Nucleotide-binding</keyword>
<feature type="coiled-coil region" evidence="7">
    <location>
        <begin position="523"/>
        <end position="557"/>
    </location>
</feature>
<dbReference type="SMART" id="SM00129">
    <property type="entry name" value="KISc"/>
    <property type="match status" value="1"/>
</dbReference>
<evidence type="ECO:0000256" key="5">
    <source>
        <dbReference type="ARBA" id="ARBA00023054"/>
    </source>
</evidence>
<feature type="binding site" evidence="6">
    <location>
        <begin position="142"/>
        <end position="149"/>
    </location>
    <ligand>
        <name>ATP</name>
        <dbReference type="ChEBI" id="CHEBI:30616"/>
    </ligand>
</feature>
<evidence type="ECO:0000256" key="3">
    <source>
        <dbReference type="ARBA" id="ARBA00022741"/>
    </source>
</evidence>
<dbReference type="Pfam" id="PF00225">
    <property type="entry name" value="Kinesin"/>
    <property type="match status" value="1"/>
</dbReference>
<evidence type="ECO:0000259" key="9">
    <source>
        <dbReference type="PROSITE" id="PS50067"/>
    </source>
</evidence>
<feature type="compositionally biased region" description="Basic and acidic residues" evidence="8">
    <location>
        <begin position="707"/>
        <end position="731"/>
    </location>
</feature>
<feature type="domain" description="Kinesin motor" evidence="9">
    <location>
        <begin position="43"/>
        <end position="389"/>
    </location>
</feature>
<organism evidence="10">
    <name type="scientific">Noctiluca scintillans</name>
    <name type="common">Sea sparkle</name>
    <name type="synonym">Red tide dinoflagellate</name>
    <dbReference type="NCBI Taxonomy" id="2966"/>
    <lineage>
        <taxon>Eukaryota</taxon>
        <taxon>Sar</taxon>
        <taxon>Alveolata</taxon>
        <taxon>Dinophyceae</taxon>
        <taxon>Noctilucales</taxon>
        <taxon>Noctilucaceae</taxon>
        <taxon>Noctiluca</taxon>
    </lineage>
</organism>
<dbReference type="GO" id="GO:0005737">
    <property type="term" value="C:cytoplasm"/>
    <property type="evidence" value="ECO:0007669"/>
    <property type="project" value="UniProtKB-SubCell"/>
</dbReference>
<keyword evidence="2" id="KW-0963">Cytoplasm</keyword>
<sequence>MAMTLLNARGITPTPFEPASPKEYALPCQACNVQQEAREESPRIRMIVRCRPSREKVPGARLQLSAIGRGREEVALTVQFPASLGKEENVQETQATPTKVPRVFRCNAYLGPDASHEDVFSHAVPLVEQTLDGCSSTIFCCGATGAGKSYTLGGPAADVSIRRSSASWGIMQRTASLLFEVVKEREARGHAVSVEASYMQIFAGHRETLTDLLTADGSKLEVNQDPLNCETFVCEGLHRIPCKSTEDMCEAIYAGQRRAVQLETSRSHATPRSHAILTVYVEVSSGQGLAERQRGKLHIVDLASSDVLSGTKASSEVDVVKRHVDGMGRVLCTLNRHRGNVAQPESPLTKLCHAGSSARKLFIANICPDVACADETIKTLEVCEQLLPASGNLARIEQEQASLHQMRARHAEVLRILESKAAECCERETQERERVVDEVSKLSQGVLSQLSTEKSMEQMRLEQVEKIESMRAELAQTVRAEFDKMRLSTVQDLDVIKKTMEEHVIQIDEHQGSKSIDQYEVRLAKMNVDLETSDKARRSAEEEIAELRVRLASSQERTNMLHTRQDEFRKERTTFEDERKTLRLSQEQQWQKISGVESELQKFRAQTEMQRAELSRLAMARSEDAEAVRREREAWRMREAELQREVSETQRKLEDNRAETEMQMLRCETEQREACSQLRMQIGRLEVEAASRVEQLNKARQIQAKLEGARDSAQQREPELAHRGSFDHRQQ</sequence>
<proteinExistence type="inferred from homology"/>
<feature type="region of interest" description="Disordered" evidence="8">
    <location>
        <begin position="705"/>
        <end position="731"/>
    </location>
</feature>
<evidence type="ECO:0000256" key="6">
    <source>
        <dbReference type="PROSITE-ProRule" id="PRU00283"/>
    </source>
</evidence>
<dbReference type="InterPro" id="IPR036961">
    <property type="entry name" value="Kinesin_motor_dom_sf"/>
</dbReference>
<evidence type="ECO:0000256" key="2">
    <source>
        <dbReference type="ARBA" id="ARBA00022490"/>
    </source>
</evidence>
<dbReference type="PRINTS" id="PR00380">
    <property type="entry name" value="KINESINHEAVY"/>
</dbReference>
<name>A0A7S1A0W2_NOCSC</name>